<dbReference type="EMBL" id="QRTF01000029">
    <property type="protein sequence ID" value="RGQ47012.1"/>
    <property type="molecule type" value="Genomic_DNA"/>
</dbReference>
<dbReference type="Pfam" id="PF00534">
    <property type="entry name" value="Glycos_transf_1"/>
    <property type="match status" value="1"/>
</dbReference>
<evidence type="ECO:0000259" key="2">
    <source>
        <dbReference type="Pfam" id="PF13439"/>
    </source>
</evidence>
<keyword evidence="3" id="KW-0808">Transferase</keyword>
<organism evidence="3 4">
    <name type="scientific">Roseburia inulinivorans</name>
    <dbReference type="NCBI Taxonomy" id="360807"/>
    <lineage>
        <taxon>Bacteria</taxon>
        <taxon>Bacillati</taxon>
        <taxon>Bacillota</taxon>
        <taxon>Clostridia</taxon>
        <taxon>Lachnospirales</taxon>
        <taxon>Lachnospiraceae</taxon>
        <taxon>Roseburia</taxon>
    </lineage>
</organism>
<protein>
    <submittedName>
        <fullName evidence="3">Glycosyltransferase</fullName>
    </submittedName>
</protein>
<feature type="domain" description="Glycosyl transferase family 1" evidence="1">
    <location>
        <begin position="180"/>
        <end position="347"/>
    </location>
</feature>
<dbReference type="GO" id="GO:0016757">
    <property type="term" value="F:glycosyltransferase activity"/>
    <property type="evidence" value="ECO:0007669"/>
    <property type="project" value="InterPro"/>
</dbReference>
<reference evidence="3 4" key="1">
    <citation type="submission" date="2018-08" db="EMBL/GenBank/DDBJ databases">
        <title>A genome reference for cultivated species of the human gut microbiota.</title>
        <authorList>
            <person name="Zou Y."/>
            <person name="Xue W."/>
            <person name="Luo G."/>
        </authorList>
    </citation>
    <scope>NUCLEOTIDE SEQUENCE [LARGE SCALE GENOMIC DNA]</scope>
    <source>
        <strain evidence="3 4">AF28-15</strain>
    </source>
</reference>
<feature type="domain" description="Glycosyltransferase subfamily 4-like N-terminal" evidence="2">
    <location>
        <begin position="13"/>
        <end position="171"/>
    </location>
</feature>
<sequence>MKILYMITDLDFGGAETQLMRMVHYVKEYTQDDVQVVSVIKSEYQGFIQELNSMGVPFTSLDLKKNGNYFYAIKKYKKLLKDYQPDVIHTHMIHANLFARVFKNTLPQSLLINTVHGEEDFLGKRALLYRYTDNKEDYTTCVSRALEKQMLAAGAVKKEKVLTVYNGLSTSEYCTSSEIRKEYREKLALSEEDFNWMIAGRLSPEKNHKNLLEALKLVNRKNTAWKLLVAGEGNTRSQIEEFLHSNDELKGKVKLLGRRNDVASLLNAADGFVLSSNYEGLPLVLQEAAAVGLPMISTNVGGCDEVVMEGVNGYLVPKQNEAELAAAMLKLMSVTKEQRLKMGHASKELVEKEFAMDEVMNKWYELYHKKY</sequence>
<name>A0A412B413_9FIRM</name>
<gene>
    <name evidence="3" type="ORF">DWY96_12160</name>
</gene>
<dbReference type="InterPro" id="IPR028098">
    <property type="entry name" value="Glyco_trans_4-like_N"/>
</dbReference>
<accession>A0A412B413</accession>
<evidence type="ECO:0000313" key="3">
    <source>
        <dbReference type="EMBL" id="RGQ47012.1"/>
    </source>
</evidence>
<dbReference type="Pfam" id="PF13439">
    <property type="entry name" value="Glyco_transf_4"/>
    <property type="match status" value="1"/>
</dbReference>
<dbReference type="PANTHER" id="PTHR12526:SF630">
    <property type="entry name" value="GLYCOSYLTRANSFERASE"/>
    <property type="match status" value="1"/>
</dbReference>
<dbReference type="SUPFAM" id="SSF53756">
    <property type="entry name" value="UDP-Glycosyltransferase/glycogen phosphorylase"/>
    <property type="match status" value="1"/>
</dbReference>
<proteinExistence type="predicted"/>
<dbReference type="PANTHER" id="PTHR12526">
    <property type="entry name" value="GLYCOSYLTRANSFERASE"/>
    <property type="match status" value="1"/>
</dbReference>
<comment type="caution">
    <text evidence="3">The sequence shown here is derived from an EMBL/GenBank/DDBJ whole genome shotgun (WGS) entry which is preliminary data.</text>
</comment>
<dbReference type="Gene3D" id="3.40.50.2000">
    <property type="entry name" value="Glycogen Phosphorylase B"/>
    <property type="match status" value="2"/>
</dbReference>
<dbReference type="RefSeq" id="WP_118111178.1">
    <property type="nucleotide sequence ID" value="NZ_QRTF01000029.1"/>
</dbReference>
<evidence type="ECO:0000313" key="4">
    <source>
        <dbReference type="Proteomes" id="UP000283738"/>
    </source>
</evidence>
<evidence type="ECO:0000259" key="1">
    <source>
        <dbReference type="Pfam" id="PF00534"/>
    </source>
</evidence>
<dbReference type="InterPro" id="IPR001296">
    <property type="entry name" value="Glyco_trans_1"/>
</dbReference>
<dbReference type="Proteomes" id="UP000283738">
    <property type="component" value="Unassembled WGS sequence"/>
</dbReference>
<dbReference type="AlphaFoldDB" id="A0A412B413"/>